<dbReference type="EMBL" id="FNDZ01000007">
    <property type="protein sequence ID" value="SDJ09561.1"/>
    <property type="molecule type" value="Genomic_DNA"/>
</dbReference>
<dbReference type="PROSITE" id="PS50949">
    <property type="entry name" value="HTH_GNTR"/>
    <property type="match status" value="1"/>
</dbReference>
<dbReference type="PANTHER" id="PTHR46577">
    <property type="entry name" value="HTH-TYPE TRANSCRIPTIONAL REGULATORY PROTEIN GABR"/>
    <property type="match status" value="1"/>
</dbReference>
<dbReference type="GO" id="GO:0003700">
    <property type="term" value="F:DNA-binding transcription factor activity"/>
    <property type="evidence" value="ECO:0007669"/>
    <property type="project" value="InterPro"/>
</dbReference>
<feature type="region of interest" description="Disordered" evidence="6">
    <location>
        <begin position="90"/>
        <end position="109"/>
    </location>
</feature>
<dbReference type="InterPro" id="IPR036388">
    <property type="entry name" value="WH-like_DNA-bd_sf"/>
</dbReference>
<dbReference type="Pfam" id="PF00392">
    <property type="entry name" value="GntR"/>
    <property type="match status" value="1"/>
</dbReference>
<evidence type="ECO:0000313" key="8">
    <source>
        <dbReference type="EMBL" id="SDJ09561.1"/>
    </source>
</evidence>
<reference evidence="8 9" key="1">
    <citation type="submission" date="2016-10" db="EMBL/GenBank/DDBJ databases">
        <authorList>
            <person name="de Groot N.N."/>
        </authorList>
    </citation>
    <scope>NUCLEOTIDE SEQUENCE [LARGE SCALE GENOMIC DNA]</scope>
    <source>
        <strain evidence="8 9">CGMCC 1.5058</strain>
    </source>
</reference>
<comment type="similarity">
    <text evidence="1">In the C-terminal section; belongs to the class-I pyridoxal-phosphate-dependent aminotransferase family.</text>
</comment>
<accession>A0A1G8QY08</accession>
<dbReference type="Proteomes" id="UP000183255">
    <property type="component" value="Unassembled WGS sequence"/>
</dbReference>
<dbReference type="GO" id="GO:0008483">
    <property type="term" value="F:transaminase activity"/>
    <property type="evidence" value="ECO:0007669"/>
    <property type="project" value="UniProtKB-KW"/>
</dbReference>
<evidence type="ECO:0000256" key="4">
    <source>
        <dbReference type="ARBA" id="ARBA00023125"/>
    </source>
</evidence>
<dbReference type="AlphaFoldDB" id="A0A1G8QY08"/>
<proteinExistence type="inferred from homology"/>
<dbReference type="InterPro" id="IPR015424">
    <property type="entry name" value="PyrdxlP-dep_Trfase"/>
</dbReference>
<dbReference type="InterPro" id="IPR000524">
    <property type="entry name" value="Tscrpt_reg_HTH_GntR"/>
</dbReference>
<dbReference type="Pfam" id="PF00155">
    <property type="entry name" value="Aminotran_1_2"/>
    <property type="match status" value="1"/>
</dbReference>
<feature type="domain" description="HTH gntR-type" evidence="7">
    <location>
        <begin position="14"/>
        <end position="82"/>
    </location>
</feature>
<dbReference type="Gene3D" id="3.40.640.10">
    <property type="entry name" value="Type I PLP-dependent aspartate aminotransferase-like (Major domain)"/>
    <property type="match status" value="1"/>
</dbReference>
<name>A0A1G8QY08_9CLOT</name>
<dbReference type="SMART" id="SM00345">
    <property type="entry name" value="HTH_GNTR"/>
    <property type="match status" value="1"/>
</dbReference>
<dbReference type="SUPFAM" id="SSF53383">
    <property type="entry name" value="PLP-dependent transferases"/>
    <property type="match status" value="1"/>
</dbReference>
<dbReference type="InterPro" id="IPR036390">
    <property type="entry name" value="WH_DNA-bd_sf"/>
</dbReference>
<dbReference type="InterPro" id="IPR004839">
    <property type="entry name" value="Aminotransferase_I/II_large"/>
</dbReference>
<evidence type="ECO:0000256" key="1">
    <source>
        <dbReference type="ARBA" id="ARBA00005384"/>
    </source>
</evidence>
<dbReference type="PANTHER" id="PTHR46577:SF1">
    <property type="entry name" value="HTH-TYPE TRANSCRIPTIONAL REGULATORY PROTEIN GABR"/>
    <property type="match status" value="1"/>
</dbReference>
<evidence type="ECO:0000256" key="5">
    <source>
        <dbReference type="ARBA" id="ARBA00023163"/>
    </source>
</evidence>
<keyword evidence="8" id="KW-0808">Transferase</keyword>
<dbReference type="CDD" id="cd00609">
    <property type="entry name" value="AAT_like"/>
    <property type="match status" value="1"/>
</dbReference>
<evidence type="ECO:0000313" key="9">
    <source>
        <dbReference type="Proteomes" id="UP000183255"/>
    </source>
</evidence>
<dbReference type="InterPro" id="IPR015421">
    <property type="entry name" value="PyrdxlP-dep_Trfase_major"/>
</dbReference>
<protein>
    <submittedName>
        <fullName evidence="8">GntR family transcriptional regulator / MocR family aminotransferase</fullName>
    </submittedName>
</protein>
<dbReference type="SUPFAM" id="SSF46785">
    <property type="entry name" value="Winged helix' DNA-binding domain"/>
    <property type="match status" value="1"/>
</dbReference>
<keyword evidence="2" id="KW-0663">Pyridoxal phosphate</keyword>
<evidence type="ECO:0000259" key="7">
    <source>
        <dbReference type="PROSITE" id="PS50949"/>
    </source>
</evidence>
<evidence type="ECO:0000256" key="6">
    <source>
        <dbReference type="SAM" id="MobiDB-lite"/>
    </source>
</evidence>
<dbReference type="GO" id="GO:0003677">
    <property type="term" value="F:DNA binding"/>
    <property type="evidence" value="ECO:0007669"/>
    <property type="project" value="UniProtKB-KW"/>
</dbReference>
<keyword evidence="5" id="KW-0804">Transcription</keyword>
<keyword evidence="8" id="KW-0032">Aminotransferase</keyword>
<dbReference type="Gene3D" id="1.10.10.10">
    <property type="entry name" value="Winged helix-like DNA-binding domain superfamily/Winged helix DNA-binding domain"/>
    <property type="match status" value="1"/>
</dbReference>
<sequence length="464" mass="53067">MIGYMMKFEEGTGIPKYIQLYERLKEDILKGILKKGEKLPSVRSVSASLGVSKITVENAYTQLQLEGFVESVPKSGFYVQDIESTLWDFGKDPGDKEKKGHVPEEMPQDRASEGTFNFQEWKKAINHVLEYRSDSLLSVGDIQGEYELRLEIARFISQSRGVRAEPSQVVVGAGIQVLFSLLASFLRTSIQEIAFEYPGFSKGMYVFEDHGYETLKIPIEDDGLRIKDLEKSRAKIVYVSPSHQYPTGSVMPIRKRMQLLSWAEREKGYIIEDDYDSILRYEGYPVPALQGISTSDRVIYAGSFSKLLIPSLRISFLILPHELLESFHMVRNRYSQSVSKTEQLALAEYMRDGSFERHLRRIRILYKKKNQMLVEAFKKYPTKYFDLVGKESGLHVVLSFAKEVSLPDMVERAKAEGIALEGVEEYQDNRILVFSYSGIKDEEMDAVVRKLVKCSEDAARKEVD</sequence>
<organism evidence="8 9">
    <name type="scientific">Proteiniclasticum ruminis</name>
    <dbReference type="NCBI Taxonomy" id="398199"/>
    <lineage>
        <taxon>Bacteria</taxon>
        <taxon>Bacillati</taxon>
        <taxon>Bacillota</taxon>
        <taxon>Clostridia</taxon>
        <taxon>Eubacteriales</taxon>
        <taxon>Clostridiaceae</taxon>
        <taxon>Proteiniclasticum</taxon>
    </lineage>
</organism>
<keyword evidence="4" id="KW-0238">DNA-binding</keyword>
<dbReference type="GO" id="GO:0030170">
    <property type="term" value="F:pyridoxal phosphate binding"/>
    <property type="evidence" value="ECO:0007669"/>
    <property type="project" value="InterPro"/>
</dbReference>
<evidence type="ECO:0000256" key="3">
    <source>
        <dbReference type="ARBA" id="ARBA00023015"/>
    </source>
</evidence>
<dbReference type="CDD" id="cd07377">
    <property type="entry name" value="WHTH_GntR"/>
    <property type="match status" value="1"/>
</dbReference>
<evidence type="ECO:0000256" key="2">
    <source>
        <dbReference type="ARBA" id="ARBA00022898"/>
    </source>
</evidence>
<gene>
    <name evidence="8" type="ORF">SAMN05421804_107101</name>
</gene>
<dbReference type="RefSeq" id="WP_051651668.1">
    <property type="nucleotide sequence ID" value="NZ_FNDZ01000007.1"/>
</dbReference>
<keyword evidence="3" id="KW-0805">Transcription regulation</keyword>
<dbReference type="InterPro" id="IPR051446">
    <property type="entry name" value="HTH_trans_reg/aminotransferase"/>
</dbReference>